<dbReference type="Pfam" id="PF00501">
    <property type="entry name" value="AMP-binding"/>
    <property type="match status" value="1"/>
</dbReference>
<protein>
    <submittedName>
        <fullName evidence="7">Long-chain-fatty-acid--CoA ligase</fullName>
        <ecNumber evidence="7">6.2.1.3</ecNumber>
    </submittedName>
</protein>
<evidence type="ECO:0000313" key="7">
    <source>
        <dbReference type="EMBL" id="KEA64120.1"/>
    </source>
</evidence>
<dbReference type="Gene3D" id="3.30.300.30">
    <property type="match status" value="1"/>
</dbReference>
<evidence type="ECO:0000256" key="1">
    <source>
        <dbReference type="ARBA" id="ARBA00006432"/>
    </source>
</evidence>
<keyword evidence="4" id="KW-0067">ATP-binding</keyword>
<dbReference type="Pfam" id="PF13193">
    <property type="entry name" value="AMP-binding_C"/>
    <property type="match status" value="1"/>
</dbReference>
<sequence length="508" mass="55714">MTNTLNSPSFIAKLDALAKKDPQGIYGYFEGEMITFESLNRKAESLAAILRREYGIQCGDRVAVMMNNSLVSLATIFALAKGGIVWVPVNARQQGAGLKYILEHSEPSLLIVDESLQDVVTSCGAHLPATITSGGATDALGSLLTSGARLNETAPTDTALFSLMYTSGTTGNPKGVQVTHAMMTHAVKGVVELCEIRPGDVFYQWEPFFHIGGAQVLLLPLFETVTIALYPRFSASRFWHEVNESGATHIHYLGGVLQILLKQPISEAEKTHRVRIAWGGGCPPDIWQLLRQRFGFEIRECYGMTEAASLTTCNLGGPVGSVGKALDWLDVSILGNDNLPVPAGQTGQIVVGEKEAGVLFQGYFKNPEATSKTLREGKLYTGDQGRLDAEGNLYFLGRQTDSVRCGGENVSAWEVENVVQQHPAVEECAMIGVRADIGEQDIKLFIKTKADTCLTPEELSQWLQNRLASYQLPRYIALVDDFERTPSLRIMKHKLPTETHDSWDRRAH</sequence>
<dbReference type="PANTHER" id="PTHR43107:SF15">
    <property type="entry name" value="FATTY ACID TRANSPORT PROTEIN 3, ISOFORM A"/>
    <property type="match status" value="1"/>
</dbReference>
<dbReference type="InterPro" id="IPR025110">
    <property type="entry name" value="AMP-bd_C"/>
</dbReference>
<keyword evidence="8" id="KW-1185">Reference proteome</keyword>
<evidence type="ECO:0000256" key="4">
    <source>
        <dbReference type="ARBA" id="ARBA00022840"/>
    </source>
</evidence>
<gene>
    <name evidence="7" type="ORF">ADIMK_1855</name>
</gene>
<reference evidence="7 8" key="1">
    <citation type="submission" date="2014-04" db="EMBL/GenBank/DDBJ databases">
        <title>Marinobacterium kochiensis sp. nov., isolated from sediment sample collected from Kochi backwaters in Kerala, India.</title>
        <authorList>
            <person name="Singh A."/>
            <person name="Pinnaka A.K."/>
        </authorList>
    </citation>
    <scope>NUCLEOTIDE SEQUENCE [LARGE SCALE GENOMIC DNA]</scope>
    <source>
        <strain evidence="7 8">AK27</strain>
    </source>
</reference>
<proteinExistence type="inferred from homology"/>
<dbReference type="PROSITE" id="PS00455">
    <property type="entry name" value="AMP_BINDING"/>
    <property type="match status" value="1"/>
</dbReference>
<dbReference type="Proteomes" id="UP000028252">
    <property type="component" value="Unassembled WGS sequence"/>
</dbReference>
<keyword evidence="3" id="KW-0547">Nucleotide-binding</keyword>
<comment type="similarity">
    <text evidence="1">Belongs to the ATP-dependent AMP-binding enzyme family.</text>
</comment>
<dbReference type="eggNOG" id="COG0318">
    <property type="taxonomic scope" value="Bacteria"/>
</dbReference>
<name>A0A081G015_9GAMM</name>
<evidence type="ECO:0000256" key="3">
    <source>
        <dbReference type="ARBA" id="ARBA00022741"/>
    </source>
</evidence>
<dbReference type="SUPFAM" id="SSF56801">
    <property type="entry name" value="Acetyl-CoA synthetase-like"/>
    <property type="match status" value="1"/>
</dbReference>
<evidence type="ECO:0000259" key="6">
    <source>
        <dbReference type="Pfam" id="PF13193"/>
    </source>
</evidence>
<dbReference type="InterPro" id="IPR000873">
    <property type="entry name" value="AMP-dep_synth/lig_dom"/>
</dbReference>
<dbReference type="GO" id="GO:0005886">
    <property type="term" value="C:plasma membrane"/>
    <property type="evidence" value="ECO:0007669"/>
    <property type="project" value="TreeGrafter"/>
</dbReference>
<dbReference type="EC" id="6.2.1.3" evidence="7"/>
<dbReference type="GO" id="GO:0005324">
    <property type="term" value="F:long-chain fatty acid transmembrane transporter activity"/>
    <property type="evidence" value="ECO:0007669"/>
    <property type="project" value="TreeGrafter"/>
</dbReference>
<dbReference type="GO" id="GO:0044539">
    <property type="term" value="P:long-chain fatty acid import into cell"/>
    <property type="evidence" value="ECO:0007669"/>
    <property type="project" value="TreeGrafter"/>
</dbReference>
<dbReference type="EMBL" id="JMQN01000021">
    <property type="protein sequence ID" value="KEA64120.1"/>
    <property type="molecule type" value="Genomic_DNA"/>
</dbReference>
<dbReference type="InterPro" id="IPR042099">
    <property type="entry name" value="ANL_N_sf"/>
</dbReference>
<dbReference type="PANTHER" id="PTHR43107">
    <property type="entry name" value="LONG-CHAIN FATTY ACID TRANSPORT PROTEIN"/>
    <property type="match status" value="1"/>
</dbReference>
<keyword evidence="2 7" id="KW-0436">Ligase</keyword>
<dbReference type="GO" id="GO:0004467">
    <property type="term" value="F:long-chain fatty acid-CoA ligase activity"/>
    <property type="evidence" value="ECO:0007669"/>
    <property type="project" value="UniProtKB-EC"/>
</dbReference>
<dbReference type="InterPro" id="IPR045851">
    <property type="entry name" value="AMP-bd_C_sf"/>
</dbReference>
<dbReference type="GO" id="GO:0005524">
    <property type="term" value="F:ATP binding"/>
    <property type="evidence" value="ECO:0007669"/>
    <property type="project" value="UniProtKB-KW"/>
</dbReference>
<dbReference type="STRING" id="1232683.ADIMK_1855"/>
<dbReference type="InterPro" id="IPR020845">
    <property type="entry name" value="AMP-binding_CS"/>
</dbReference>
<feature type="domain" description="AMP-dependent synthetase/ligase" evidence="5">
    <location>
        <begin position="22"/>
        <end position="364"/>
    </location>
</feature>
<comment type="caution">
    <text evidence="7">The sequence shown here is derived from an EMBL/GenBank/DDBJ whole genome shotgun (WGS) entry which is preliminary data.</text>
</comment>
<dbReference type="AlphaFoldDB" id="A0A081G015"/>
<evidence type="ECO:0000256" key="2">
    <source>
        <dbReference type="ARBA" id="ARBA00022598"/>
    </source>
</evidence>
<feature type="domain" description="AMP-binding enzyme C-terminal" evidence="6">
    <location>
        <begin position="414"/>
        <end position="487"/>
    </location>
</feature>
<organism evidence="7 8">
    <name type="scientific">Marinobacterium lacunae</name>
    <dbReference type="NCBI Taxonomy" id="1232683"/>
    <lineage>
        <taxon>Bacteria</taxon>
        <taxon>Pseudomonadati</taxon>
        <taxon>Pseudomonadota</taxon>
        <taxon>Gammaproteobacteria</taxon>
        <taxon>Oceanospirillales</taxon>
        <taxon>Oceanospirillaceae</taxon>
        <taxon>Marinobacterium</taxon>
    </lineage>
</organism>
<evidence type="ECO:0000313" key="8">
    <source>
        <dbReference type="Proteomes" id="UP000028252"/>
    </source>
</evidence>
<dbReference type="Gene3D" id="3.40.50.12780">
    <property type="entry name" value="N-terminal domain of ligase-like"/>
    <property type="match status" value="1"/>
</dbReference>
<dbReference type="OrthoDB" id="9803968at2"/>
<evidence type="ECO:0000259" key="5">
    <source>
        <dbReference type="Pfam" id="PF00501"/>
    </source>
</evidence>
<dbReference type="PATRIC" id="fig|1232683.4.peg.1830"/>
<dbReference type="RefSeq" id="WP_036186654.1">
    <property type="nucleotide sequence ID" value="NZ_JMQN01000021.1"/>
</dbReference>
<accession>A0A081G015</accession>